<reference evidence="3" key="1">
    <citation type="submission" date="2019-05" db="EMBL/GenBank/DDBJ databases">
        <title>Complete genome sequencing of Absiella argi strain JCM 30884.</title>
        <authorList>
            <person name="Sakamoto M."/>
            <person name="Murakami T."/>
            <person name="Mori H."/>
        </authorList>
    </citation>
    <scope>NUCLEOTIDE SEQUENCE [LARGE SCALE GENOMIC DNA]</scope>
    <source>
        <strain evidence="3">JCM 30884</strain>
    </source>
</reference>
<evidence type="ECO:0000313" key="2">
    <source>
        <dbReference type="EMBL" id="BBK21899.1"/>
    </source>
</evidence>
<protein>
    <recommendedName>
        <fullName evidence="1">Transposase IS204/IS1001/IS1096/IS1165 DDE domain-containing protein</fullName>
    </recommendedName>
</protein>
<feature type="domain" description="Transposase IS204/IS1001/IS1096/IS1165 DDE" evidence="1">
    <location>
        <begin position="25"/>
        <end position="148"/>
    </location>
</feature>
<dbReference type="AlphaFoldDB" id="A0A6N4TGM0"/>
<organism evidence="2 3">
    <name type="scientific">Amedibacterium intestinale</name>
    <dbReference type="NCBI Taxonomy" id="2583452"/>
    <lineage>
        <taxon>Bacteria</taxon>
        <taxon>Bacillati</taxon>
        <taxon>Bacillota</taxon>
        <taxon>Erysipelotrichia</taxon>
        <taxon>Erysipelotrichales</taxon>
        <taxon>Erysipelotrichaceae</taxon>
        <taxon>Amedibacterium</taxon>
    </lineage>
</organism>
<evidence type="ECO:0000313" key="3">
    <source>
        <dbReference type="Proteomes" id="UP000464754"/>
    </source>
</evidence>
<evidence type="ECO:0000259" key="1">
    <source>
        <dbReference type="Pfam" id="PF01610"/>
    </source>
</evidence>
<keyword evidence="3" id="KW-1185">Reference proteome</keyword>
<dbReference type="Pfam" id="PF01610">
    <property type="entry name" value="DDE_Tnp_ISL3"/>
    <property type="match status" value="1"/>
</dbReference>
<dbReference type="InterPro" id="IPR002560">
    <property type="entry name" value="Transposase_DDE"/>
</dbReference>
<accession>A0A6N4TGM0</accession>
<sequence length="177" mass="20769">MFDANLKRSYNKKLKKYMNPYDYAMKLISIHPDLEKAWKLKDEIAGFYCSCTLKNAPEEIERIIQDFLHSEIDELVKFGYTMINWKNEIVHSFIVSRAEYSISKKTGKAAVESKRINNAKIEKANSTIKTMIKSGNGYTNWERFRNRVMLILEKGIEFEIDEKDGRVKMVAKKEPEK</sequence>
<dbReference type="Proteomes" id="UP000464754">
    <property type="component" value="Chromosome"/>
</dbReference>
<dbReference type="EMBL" id="AP019695">
    <property type="protein sequence ID" value="BBK21899.1"/>
    <property type="molecule type" value="Genomic_DNA"/>
</dbReference>
<dbReference type="KEGG" id="aarg:Aargi30884_08020"/>
<proteinExistence type="predicted"/>
<name>A0A6N4TGM0_9FIRM</name>
<gene>
    <name evidence="2" type="ORF">Aargi30884_08020</name>
</gene>